<organism evidence="6">
    <name type="scientific">Candidatus Kentrum sp. LFY</name>
    <dbReference type="NCBI Taxonomy" id="2126342"/>
    <lineage>
        <taxon>Bacteria</taxon>
        <taxon>Pseudomonadati</taxon>
        <taxon>Pseudomonadota</taxon>
        <taxon>Gammaproteobacteria</taxon>
        <taxon>Candidatus Kentrum</taxon>
    </lineage>
</organism>
<evidence type="ECO:0000256" key="4">
    <source>
        <dbReference type="ARBA" id="ARBA00022517"/>
    </source>
</evidence>
<reference evidence="6" key="1">
    <citation type="submission" date="2019-02" db="EMBL/GenBank/DDBJ databases">
        <authorList>
            <person name="Gruber-Vodicka R. H."/>
            <person name="Seah K. B. B."/>
        </authorList>
    </citation>
    <scope>NUCLEOTIDE SEQUENCE</scope>
    <source>
        <strain evidence="6">BECK_M7</strain>
    </source>
</reference>
<dbReference type="PANTHER" id="PTHR38099:SF1">
    <property type="entry name" value="LARGE RIBOSOMAL RNA SUBUNIT ACCUMULATION PROTEIN YCED"/>
    <property type="match status" value="1"/>
</dbReference>
<evidence type="ECO:0000256" key="1">
    <source>
        <dbReference type="ARBA" id="ARBA00002868"/>
    </source>
</evidence>
<gene>
    <name evidence="6" type="ORF">BECKLFY1418B_GA0070995_104519</name>
</gene>
<keyword evidence="4" id="KW-0690">Ribosome biogenesis</keyword>
<comment type="function">
    <text evidence="1">Plays a role in synthesis, processing and/or stability of 23S rRNA.</text>
</comment>
<dbReference type="PANTHER" id="PTHR38099">
    <property type="entry name" value="LARGE RIBOSOMAL RNA SUBUNIT ACCUMULATION PROTEIN YCED"/>
    <property type="match status" value="1"/>
</dbReference>
<accession>A0A450ULJ6</accession>
<comment type="similarity">
    <text evidence="2">Belongs to the DUF177 domain family.</text>
</comment>
<proteinExistence type="inferred from homology"/>
<protein>
    <recommendedName>
        <fullName evidence="3">Large ribosomal RNA subunit accumulation protein YceD</fullName>
    </recommendedName>
    <alternativeName>
        <fullName evidence="5">23S rRNA accumulation protein YceD</fullName>
    </alternativeName>
</protein>
<evidence type="ECO:0000256" key="3">
    <source>
        <dbReference type="ARBA" id="ARBA00015716"/>
    </source>
</evidence>
<dbReference type="Pfam" id="PF02620">
    <property type="entry name" value="YceD"/>
    <property type="match status" value="1"/>
</dbReference>
<dbReference type="EMBL" id="CAADFF010000045">
    <property type="protein sequence ID" value="VFJ93409.1"/>
    <property type="molecule type" value="Genomic_DNA"/>
</dbReference>
<dbReference type="AlphaFoldDB" id="A0A450ULJ6"/>
<name>A0A450ULJ6_9GAMM</name>
<evidence type="ECO:0000256" key="2">
    <source>
        <dbReference type="ARBA" id="ARBA00010740"/>
    </source>
</evidence>
<dbReference type="GO" id="GO:0005829">
    <property type="term" value="C:cytosol"/>
    <property type="evidence" value="ECO:0007669"/>
    <property type="project" value="TreeGrafter"/>
</dbReference>
<evidence type="ECO:0000256" key="5">
    <source>
        <dbReference type="ARBA" id="ARBA00031841"/>
    </source>
</evidence>
<evidence type="ECO:0000313" key="6">
    <source>
        <dbReference type="EMBL" id="VFJ93409.1"/>
    </source>
</evidence>
<dbReference type="InterPro" id="IPR039255">
    <property type="entry name" value="YceD_bac"/>
</dbReference>
<dbReference type="GO" id="GO:0042254">
    <property type="term" value="P:ribosome biogenesis"/>
    <property type="evidence" value="ECO:0007669"/>
    <property type="project" value="UniProtKB-KW"/>
</dbReference>
<sequence length="184" mass="20491">MLQDLPELIYPVRLARAEQALYGHVTLARMRRLRPLLAVNAGYAEVDLWFGPDDLGYLSVQGKVRAELSLICQRCLSTILLRVESDMYLDMIASDDQMDCIKHISPGFEPLVVIDDDTAVALSDIIEDELLLTLPTVPRHPNGVCDIAGRYLVDESTHSDRNKPFALLSGLMEHEEKGISGSLD</sequence>
<dbReference type="InterPro" id="IPR003772">
    <property type="entry name" value="YceD"/>
</dbReference>